<organism evidence="3 4">
    <name type="scientific">Triangularia verruculosa</name>
    <dbReference type="NCBI Taxonomy" id="2587418"/>
    <lineage>
        <taxon>Eukaryota</taxon>
        <taxon>Fungi</taxon>
        <taxon>Dikarya</taxon>
        <taxon>Ascomycota</taxon>
        <taxon>Pezizomycotina</taxon>
        <taxon>Sordariomycetes</taxon>
        <taxon>Sordariomycetidae</taxon>
        <taxon>Sordariales</taxon>
        <taxon>Podosporaceae</taxon>
        <taxon>Triangularia</taxon>
    </lineage>
</organism>
<keyword evidence="2" id="KW-1133">Transmembrane helix</keyword>
<feature type="region of interest" description="Disordered" evidence="1">
    <location>
        <begin position="113"/>
        <end position="148"/>
    </location>
</feature>
<evidence type="ECO:0000313" key="4">
    <source>
        <dbReference type="Proteomes" id="UP001303160"/>
    </source>
</evidence>
<gene>
    <name evidence="3" type="ORF">QBC40DRAFT_298331</name>
</gene>
<keyword evidence="2" id="KW-0812">Transmembrane</keyword>
<dbReference type="Proteomes" id="UP001303160">
    <property type="component" value="Unassembled WGS sequence"/>
</dbReference>
<protein>
    <submittedName>
        <fullName evidence="3">Uncharacterized protein</fullName>
    </submittedName>
</protein>
<name>A0AAN7ATZ4_9PEZI</name>
<evidence type="ECO:0000313" key="3">
    <source>
        <dbReference type="EMBL" id="KAK4198532.1"/>
    </source>
</evidence>
<reference evidence="3" key="2">
    <citation type="submission" date="2023-05" db="EMBL/GenBank/DDBJ databases">
        <authorList>
            <consortium name="Lawrence Berkeley National Laboratory"/>
            <person name="Steindorff A."/>
            <person name="Hensen N."/>
            <person name="Bonometti L."/>
            <person name="Westerberg I."/>
            <person name="Brannstrom I.O."/>
            <person name="Guillou S."/>
            <person name="Cros-Aarteil S."/>
            <person name="Calhoun S."/>
            <person name="Haridas S."/>
            <person name="Kuo A."/>
            <person name="Mondo S."/>
            <person name="Pangilinan J."/>
            <person name="Riley R."/>
            <person name="Labutti K."/>
            <person name="Andreopoulos B."/>
            <person name="Lipzen A."/>
            <person name="Chen C."/>
            <person name="Yanf M."/>
            <person name="Daum C."/>
            <person name="Ng V."/>
            <person name="Clum A."/>
            <person name="Ohm R."/>
            <person name="Martin F."/>
            <person name="Silar P."/>
            <person name="Natvig D."/>
            <person name="Lalanne C."/>
            <person name="Gautier V."/>
            <person name="Ament-Velasquez S.L."/>
            <person name="Kruys A."/>
            <person name="Hutchinson M.I."/>
            <person name="Powell A.J."/>
            <person name="Barry K."/>
            <person name="Miller A.N."/>
            <person name="Grigoriev I.V."/>
            <person name="Debuchy R."/>
            <person name="Gladieux P."/>
            <person name="Thoren M.H."/>
            <person name="Johannesson H."/>
        </authorList>
    </citation>
    <scope>NUCLEOTIDE SEQUENCE</scope>
    <source>
        <strain evidence="3">CBS 315.58</strain>
    </source>
</reference>
<comment type="caution">
    <text evidence="3">The sequence shown here is derived from an EMBL/GenBank/DDBJ whole genome shotgun (WGS) entry which is preliminary data.</text>
</comment>
<reference evidence="3" key="1">
    <citation type="journal article" date="2023" name="Mol. Phylogenet. Evol.">
        <title>Genome-scale phylogeny and comparative genomics of the fungal order Sordariales.</title>
        <authorList>
            <person name="Hensen N."/>
            <person name="Bonometti L."/>
            <person name="Westerberg I."/>
            <person name="Brannstrom I.O."/>
            <person name="Guillou S."/>
            <person name="Cros-Aarteil S."/>
            <person name="Calhoun S."/>
            <person name="Haridas S."/>
            <person name="Kuo A."/>
            <person name="Mondo S."/>
            <person name="Pangilinan J."/>
            <person name="Riley R."/>
            <person name="LaButti K."/>
            <person name="Andreopoulos B."/>
            <person name="Lipzen A."/>
            <person name="Chen C."/>
            <person name="Yan M."/>
            <person name="Daum C."/>
            <person name="Ng V."/>
            <person name="Clum A."/>
            <person name="Steindorff A."/>
            <person name="Ohm R.A."/>
            <person name="Martin F."/>
            <person name="Silar P."/>
            <person name="Natvig D.O."/>
            <person name="Lalanne C."/>
            <person name="Gautier V."/>
            <person name="Ament-Velasquez S.L."/>
            <person name="Kruys A."/>
            <person name="Hutchinson M.I."/>
            <person name="Powell A.J."/>
            <person name="Barry K."/>
            <person name="Miller A.N."/>
            <person name="Grigoriev I.V."/>
            <person name="Debuchy R."/>
            <person name="Gladieux P."/>
            <person name="Hiltunen Thoren M."/>
            <person name="Johannesson H."/>
        </authorList>
    </citation>
    <scope>NUCLEOTIDE SEQUENCE</scope>
    <source>
        <strain evidence="3">CBS 315.58</strain>
    </source>
</reference>
<dbReference type="AlphaFoldDB" id="A0AAN7ATZ4"/>
<keyword evidence="2" id="KW-0472">Membrane</keyword>
<proteinExistence type="predicted"/>
<feature type="transmembrane region" description="Helical" evidence="2">
    <location>
        <begin position="63"/>
        <end position="93"/>
    </location>
</feature>
<keyword evidence="4" id="KW-1185">Reference proteome</keyword>
<evidence type="ECO:0000256" key="2">
    <source>
        <dbReference type="SAM" id="Phobius"/>
    </source>
</evidence>
<feature type="transmembrane region" description="Helical" evidence="2">
    <location>
        <begin position="21"/>
        <end position="43"/>
    </location>
</feature>
<dbReference type="EMBL" id="MU863944">
    <property type="protein sequence ID" value="KAK4198532.1"/>
    <property type="molecule type" value="Genomic_DNA"/>
</dbReference>
<sequence>MVAPTRDIFGEENPYNRGGRMVGFIFGCVVYGLFAIVTVCLVFERAYMRSMNTRIRRDVCGRISITIGSFLIGCLWPVFLVLAALALIVVYLFQDAESCCFINWKNLMRREPKPVPDRRGGRPAPVPDRNAGTELPPYPQYPAPVYQA</sequence>
<evidence type="ECO:0000256" key="1">
    <source>
        <dbReference type="SAM" id="MobiDB-lite"/>
    </source>
</evidence>
<accession>A0AAN7ATZ4</accession>